<gene>
    <name evidence="2" type="ORF">EDB92DRAFT_896484</name>
</gene>
<feature type="compositionally biased region" description="Low complexity" evidence="1">
    <location>
        <begin position="69"/>
        <end position="80"/>
    </location>
</feature>
<evidence type="ECO:0000256" key="1">
    <source>
        <dbReference type="SAM" id="MobiDB-lite"/>
    </source>
</evidence>
<sequence length="337" mass="37154">MFQPQLPQCISSPSWPACCCQHVGHSRCPNATSRRWSLRWSPLHVFRINTTGKLRDSKTILQPTAPTMSFPLSSNSSASSPFPPYLSSPGLQRPRSRVYQDTPWQNFGDMRSDDPRPPVAPNQGPLRFHPRVSLDPCQNVDPSFSRPSFSPPGSYRQQQDVRVSGATMYQAVGSTADITAVHRHVPPYTYNSHPTVPSAGPFGFRGGQPAQALLWGPGSTASPQLVIAAPAPPPLPPLPLNRDPRAPHHYPAAQALDVDMIGWPHVAEGDSRSTRVPPAAHPRRPSFRRDPLVRVEDQMVWVRQDVLKLTLLLNFSLNADAEAHESWGPESPRAPSQ</sequence>
<comment type="caution">
    <text evidence="2">The sequence shown here is derived from an EMBL/GenBank/DDBJ whole genome shotgun (WGS) entry which is preliminary data.</text>
</comment>
<protein>
    <submittedName>
        <fullName evidence="2">Uncharacterized protein</fullName>
    </submittedName>
</protein>
<dbReference type="AlphaFoldDB" id="A0AAD4Q6Z1"/>
<keyword evidence="3" id="KW-1185">Reference proteome</keyword>
<organism evidence="2 3">
    <name type="scientific">Lactarius akahatsu</name>
    <dbReference type="NCBI Taxonomy" id="416441"/>
    <lineage>
        <taxon>Eukaryota</taxon>
        <taxon>Fungi</taxon>
        <taxon>Dikarya</taxon>
        <taxon>Basidiomycota</taxon>
        <taxon>Agaricomycotina</taxon>
        <taxon>Agaricomycetes</taxon>
        <taxon>Russulales</taxon>
        <taxon>Russulaceae</taxon>
        <taxon>Lactarius</taxon>
    </lineage>
</organism>
<dbReference type="Proteomes" id="UP001201163">
    <property type="component" value="Unassembled WGS sequence"/>
</dbReference>
<evidence type="ECO:0000313" key="2">
    <source>
        <dbReference type="EMBL" id="KAH8989075.1"/>
    </source>
</evidence>
<evidence type="ECO:0000313" key="3">
    <source>
        <dbReference type="Proteomes" id="UP001201163"/>
    </source>
</evidence>
<accession>A0AAD4Q6Z1</accession>
<name>A0AAD4Q6Z1_9AGAM</name>
<proteinExistence type="predicted"/>
<dbReference type="EMBL" id="JAKELL010000039">
    <property type="protein sequence ID" value="KAH8989075.1"/>
    <property type="molecule type" value="Genomic_DNA"/>
</dbReference>
<reference evidence="2" key="1">
    <citation type="submission" date="2022-01" db="EMBL/GenBank/DDBJ databases">
        <title>Comparative genomics reveals a dynamic genome evolution in the ectomycorrhizal milk-cap (Lactarius) mushrooms.</title>
        <authorList>
            <consortium name="DOE Joint Genome Institute"/>
            <person name="Lebreton A."/>
            <person name="Tang N."/>
            <person name="Kuo A."/>
            <person name="LaButti K."/>
            <person name="Drula E."/>
            <person name="Barry K."/>
            <person name="Clum A."/>
            <person name="Lipzen A."/>
            <person name="Mousain D."/>
            <person name="Ng V."/>
            <person name="Wang R."/>
            <person name="Wang X."/>
            <person name="Dai Y."/>
            <person name="Henrissat B."/>
            <person name="Grigoriev I.V."/>
            <person name="Guerin-Laguette A."/>
            <person name="Yu F."/>
            <person name="Martin F.M."/>
        </authorList>
    </citation>
    <scope>NUCLEOTIDE SEQUENCE</scope>
    <source>
        <strain evidence="2">QP</strain>
    </source>
</reference>
<feature type="region of interest" description="Disordered" evidence="1">
    <location>
        <begin position="57"/>
        <end position="129"/>
    </location>
</feature>